<evidence type="ECO:0000256" key="1">
    <source>
        <dbReference type="ARBA" id="ARBA00001970"/>
    </source>
</evidence>
<comment type="cofactor">
    <cofactor evidence="1">
        <name>heme b</name>
        <dbReference type="ChEBI" id="CHEBI:60344"/>
    </cofactor>
</comment>
<evidence type="ECO:0000256" key="13">
    <source>
        <dbReference type="SAM" id="Phobius"/>
    </source>
</evidence>
<evidence type="ECO:0000256" key="6">
    <source>
        <dbReference type="ARBA" id="ARBA00022692"/>
    </source>
</evidence>
<dbReference type="SUPFAM" id="SSF81342">
    <property type="entry name" value="Transmembrane di-heme cytochromes"/>
    <property type="match status" value="1"/>
</dbReference>
<feature type="domain" description="Cytochrome b561 bacterial/Ni-hydrogenase" evidence="14">
    <location>
        <begin position="10"/>
        <end position="180"/>
    </location>
</feature>
<dbReference type="RefSeq" id="WP_168057225.1">
    <property type="nucleotide sequence ID" value="NZ_JAAOZT010000017.1"/>
</dbReference>
<keyword evidence="16" id="KW-1185">Reference proteome</keyword>
<keyword evidence="7" id="KW-0479">Metal-binding</keyword>
<keyword evidence="10" id="KW-0408">Iron</keyword>
<dbReference type="GO" id="GO:0046872">
    <property type="term" value="F:metal ion binding"/>
    <property type="evidence" value="ECO:0007669"/>
    <property type="project" value="UniProtKB-KW"/>
</dbReference>
<keyword evidence="11 13" id="KW-0472">Membrane</keyword>
<protein>
    <submittedName>
        <fullName evidence="15">Cytochrome b561</fullName>
    </submittedName>
</protein>
<evidence type="ECO:0000256" key="7">
    <source>
        <dbReference type="ARBA" id="ARBA00022723"/>
    </source>
</evidence>
<accession>A0A840RZC4</accession>
<evidence type="ECO:0000256" key="9">
    <source>
        <dbReference type="ARBA" id="ARBA00022989"/>
    </source>
</evidence>
<evidence type="ECO:0000256" key="3">
    <source>
        <dbReference type="ARBA" id="ARBA00022448"/>
    </source>
</evidence>
<proteinExistence type="inferred from homology"/>
<dbReference type="EMBL" id="JACHHQ010000008">
    <property type="protein sequence ID" value="MBB5201760.1"/>
    <property type="molecule type" value="Genomic_DNA"/>
</dbReference>
<sequence>MKNINSPTSYTTTAISMHWLVGLLIFAAFGIGWYMTGIHGLTPQKLKLFSWHKWLGVTIFGLAVIRVAWRLLHPAPALPPGMPRWQQQAAHVVHQVLYVLIIVIPVTGYLYSAAAGVPVVYLGLFKMPMLIEKNDQLKTILAPTHVWLNYLMATIVVAHILAALKHQLIDRDGTLGRMLPFLK</sequence>
<dbReference type="GO" id="GO:0022904">
    <property type="term" value="P:respiratory electron transport chain"/>
    <property type="evidence" value="ECO:0007669"/>
    <property type="project" value="InterPro"/>
</dbReference>
<organism evidence="15 16">
    <name type="scientific">Glaciimonas immobilis</name>
    <dbReference type="NCBI Taxonomy" id="728004"/>
    <lineage>
        <taxon>Bacteria</taxon>
        <taxon>Pseudomonadati</taxon>
        <taxon>Pseudomonadota</taxon>
        <taxon>Betaproteobacteria</taxon>
        <taxon>Burkholderiales</taxon>
        <taxon>Oxalobacteraceae</taxon>
        <taxon>Glaciimonas</taxon>
    </lineage>
</organism>
<comment type="similarity">
    <text evidence="12">Belongs to the cytochrome b561 family.</text>
</comment>
<dbReference type="PANTHER" id="PTHR30529:SF1">
    <property type="entry name" value="CYTOCHROME B561 HOMOLOG 2"/>
    <property type="match status" value="1"/>
</dbReference>
<evidence type="ECO:0000256" key="12">
    <source>
        <dbReference type="ARBA" id="ARBA00037975"/>
    </source>
</evidence>
<evidence type="ECO:0000313" key="16">
    <source>
        <dbReference type="Proteomes" id="UP000571084"/>
    </source>
</evidence>
<evidence type="ECO:0000256" key="11">
    <source>
        <dbReference type="ARBA" id="ARBA00023136"/>
    </source>
</evidence>
<dbReference type="InterPro" id="IPR011577">
    <property type="entry name" value="Cyt_b561_bac/Ni-Hgenase"/>
</dbReference>
<feature type="transmembrane region" description="Helical" evidence="13">
    <location>
        <begin position="92"/>
        <end position="125"/>
    </location>
</feature>
<reference evidence="15 16" key="1">
    <citation type="submission" date="2020-08" db="EMBL/GenBank/DDBJ databases">
        <title>Genomic Encyclopedia of Type Strains, Phase IV (KMG-IV): sequencing the most valuable type-strain genomes for metagenomic binning, comparative biology and taxonomic classification.</title>
        <authorList>
            <person name="Goeker M."/>
        </authorList>
    </citation>
    <scope>NUCLEOTIDE SEQUENCE [LARGE SCALE GENOMIC DNA]</scope>
    <source>
        <strain evidence="15 16">DSM 23240</strain>
    </source>
</reference>
<evidence type="ECO:0000256" key="10">
    <source>
        <dbReference type="ARBA" id="ARBA00023004"/>
    </source>
</evidence>
<evidence type="ECO:0000256" key="2">
    <source>
        <dbReference type="ARBA" id="ARBA00004651"/>
    </source>
</evidence>
<gene>
    <name evidence="15" type="ORF">HNR39_003618</name>
</gene>
<dbReference type="GO" id="GO:0020037">
    <property type="term" value="F:heme binding"/>
    <property type="evidence" value="ECO:0007669"/>
    <property type="project" value="TreeGrafter"/>
</dbReference>
<dbReference type="PANTHER" id="PTHR30529">
    <property type="entry name" value="CYTOCHROME B561"/>
    <property type="match status" value="1"/>
</dbReference>
<feature type="transmembrane region" description="Helical" evidence="13">
    <location>
        <begin position="54"/>
        <end position="72"/>
    </location>
</feature>
<keyword evidence="5" id="KW-0349">Heme</keyword>
<evidence type="ECO:0000259" key="14">
    <source>
        <dbReference type="Pfam" id="PF01292"/>
    </source>
</evidence>
<keyword evidence="9 13" id="KW-1133">Transmembrane helix</keyword>
<evidence type="ECO:0000313" key="15">
    <source>
        <dbReference type="EMBL" id="MBB5201760.1"/>
    </source>
</evidence>
<dbReference type="Proteomes" id="UP000571084">
    <property type="component" value="Unassembled WGS sequence"/>
</dbReference>
<comment type="caution">
    <text evidence="15">The sequence shown here is derived from an EMBL/GenBank/DDBJ whole genome shotgun (WGS) entry which is preliminary data.</text>
</comment>
<feature type="transmembrane region" description="Helical" evidence="13">
    <location>
        <begin position="146"/>
        <end position="164"/>
    </location>
</feature>
<dbReference type="AlphaFoldDB" id="A0A840RZC4"/>
<keyword evidence="6 13" id="KW-0812">Transmembrane</keyword>
<dbReference type="Pfam" id="PF01292">
    <property type="entry name" value="Ni_hydr_CYTB"/>
    <property type="match status" value="1"/>
</dbReference>
<dbReference type="GO" id="GO:0005886">
    <property type="term" value="C:plasma membrane"/>
    <property type="evidence" value="ECO:0007669"/>
    <property type="project" value="UniProtKB-SubCell"/>
</dbReference>
<evidence type="ECO:0000256" key="4">
    <source>
        <dbReference type="ARBA" id="ARBA00022475"/>
    </source>
</evidence>
<dbReference type="GO" id="GO:0009055">
    <property type="term" value="F:electron transfer activity"/>
    <property type="evidence" value="ECO:0007669"/>
    <property type="project" value="InterPro"/>
</dbReference>
<dbReference type="InterPro" id="IPR052168">
    <property type="entry name" value="Cytochrome_b561_oxidase"/>
</dbReference>
<comment type="subcellular location">
    <subcellularLocation>
        <location evidence="2">Cell membrane</location>
        <topology evidence="2">Multi-pass membrane protein</topology>
    </subcellularLocation>
</comment>
<feature type="transmembrane region" description="Helical" evidence="13">
    <location>
        <begin position="20"/>
        <end position="42"/>
    </location>
</feature>
<keyword evidence="3" id="KW-0813">Transport</keyword>
<keyword evidence="4" id="KW-1003">Cell membrane</keyword>
<evidence type="ECO:0000256" key="5">
    <source>
        <dbReference type="ARBA" id="ARBA00022617"/>
    </source>
</evidence>
<dbReference type="InterPro" id="IPR016174">
    <property type="entry name" value="Di-haem_cyt_TM"/>
</dbReference>
<evidence type="ECO:0000256" key="8">
    <source>
        <dbReference type="ARBA" id="ARBA00022982"/>
    </source>
</evidence>
<keyword evidence="8" id="KW-0249">Electron transport</keyword>
<name>A0A840RZC4_9BURK</name>